<evidence type="ECO:0000256" key="5">
    <source>
        <dbReference type="PROSITE-ProRule" id="PRU01248"/>
    </source>
</evidence>
<dbReference type="InterPro" id="IPR013762">
    <property type="entry name" value="Integrase-like_cat_sf"/>
</dbReference>
<dbReference type="SUPFAM" id="SSF47823">
    <property type="entry name" value="lambda integrase-like, N-terminal domain"/>
    <property type="match status" value="1"/>
</dbReference>
<dbReference type="GO" id="GO:0015074">
    <property type="term" value="P:DNA integration"/>
    <property type="evidence" value="ECO:0007669"/>
    <property type="project" value="UniProtKB-KW"/>
</dbReference>
<name>A0A158EJJ7_9BURK</name>
<dbReference type="PROSITE" id="PS51900">
    <property type="entry name" value="CB"/>
    <property type="match status" value="1"/>
</dbReference>
<dbReference type="GO" id="GO:0007059">
    <property type="term" value="P:chromosome segregation"/>
    <property type="evidence" value="ECO:0007669"/>
    <property type="project" value="UniProtKB-KW"/>
</dbReference>
<dbReference type="Proteomes" id="UP000071859">
    <property type="component" value="Unassembled WGS sequence"/>
</dbReference>
<dbReference type="PANTHER" id="PTHR30349:SF81">
    <property type="entry name" value="TYROSINE RECOMBINASE XERC"/>
    <property type="match status" value="1"/>
</dbReference>
<protein>
    <submittedName>
        <fullName evidence="8">Integrase domain-containing protein</fullName>
    </submittedName>
</protein>
<accession>A0A158EJJ7</accession>
<dbReference type="GO" id="GO:0003677">
    <property type="term" value="F:DNA binding"/>
    <property type="evidence" value="ECO:0007669"/>
    <property type="project" value="UniProtKB-UniRule"/>
</dbReference>
<dbReference type="Gene3D" id="1.10.150.130">
    <property type="match status" value="1"/>
</dbReference>
<dbReference type="InterPro" id="IPR002104">
    <property type="entry name" value="Integrase_catalytic"/>
</dbReference>
<feature type="domain" description="Core-binding (CB)" evidence="7">
    <location>
        <begin position="3"/>
        <end position="96"/>
    </location>
</feature>
<keyword evidence="9" id="KW-1185">Reference proteome</keyword>
<evidence type="ECO:0000256" key="1">
    <source>
        <dbReference type="ARBA" id="ARBA00022829"/>
    </source>
</evidence>
<dbReference type="InterPro" id="IPR044068">
    <property type="entry name" value="CB"/>
</dbReference>
<dbReference type="SUPFAM" id="SSF56349">
    <property type="entry name" value="DNA breaking-rejoining enzymes"/>
    <property type="match status" value="1"/>
</dbReference>
<organism evidence="8 9">
    <name type="scientific">Caballeronia calidae</name>
    <dbReference type="NCBI Taxonomy" id="1777139"/>
    <lineage>
        <taxon>Bacteria</taxon>
        <taxon>Pseudomonadati</taxon>
        <taxon>Pseudomonadota</taxon>
        <taxon>Betaproteobacteria</taxon>
        <taxon>Burkholderiales</taxon>
        <taxon>Burkholderiaceae</taxon>
        <taxon>Caballeronia</taxon>
    </lineage>
</organism>
<keyword evidence="3 5" id="KW-0238">DNA-binding</keyword>
<evidence type="ECO:0000313" key="9">
    <source>
        <dbReference type="Proteomes" id="UP000071859"/>
    </source>
</evidence>
<sequence>MTPSLGPLVQSFFTDHLPVQKGLRQGSIRSYRDTVRLFLCFVSEQRGGSIASLTIEDLGFDQVLAFLKYLEQQRGNSVRTRNQRRAALNTFYSYLALRVPEMLAACQRIAAIPVKRTALPDTHYLADDEVTALFRSLPKQGRFALRDRILLLFLYNTGARVQEVAELRMEHLDFVAPAKVHLHGKGDKWRICPLWEETVKGLQQLLTEQHTLPDGYVFCAGRNRPLTRFGIYKIVRRHAALWDTDIPQPRRVSPHLFRHTAAVHLLESGVEINVIRGWLGHVSVDTTNRYAELTLKAKAQALAACSVNSGISTGSRARTAWKDDKTLLEWLNSL</sequence>
<feature type="domain" description="Tyr recombinase" evidence="6">
    <location>
        <begin position="120"/>
        <end position="303"/>
    </location>
</feature>
<dbReference type="PANTHER" id="PTHR30349">
    <property type="entry name" value="PHAGE INTEGRASE-RELATED"/>
    <property type="match status" value="1"/>
</dbReference>
<dbReference type="InterPro" id="IPR010998">
    <property type="entry name" value="Integrase_recombinase_N"/>
</dbReference>
<evidence type="ECO:0000256" key="3">
    <source>
        <dbReference type="ARBA" id="ARBA00023125"/>
    </source>
</evidence>
<evidence type="ECO:0000256" key="2">
    <source>
        <dbReference type="ARBA" id="ARBA00022908"/>
    </source>
</evidence>
<dbReference type="InterPro" id="IPR004107">
    <property type="entry name" value="Integrase_SAM-like_N"/>
</dbReference>
<dbReference type="OrthoDB" id="5415821at2"/>
<comment type="caution">
    <text evidence="8">The sequence shown here is derived from an EMBL/GenBank/DDBJ whole genome shotgun (WGS) entry which is preliminary data.</text>
</comment>
<dbReference type="InterPro" id="IPR011010">
    <property type="entry name" value="DNA_brk_join_enz"/>
</dbReference>
<evidence type="ECO:0000313" key="8">
    <source>
        <dbReference type="EMBL" id="SAL06900.1"/>
    </source>
</evidence>
<keyword evidence="1" id="KW-0159">Chromosome partition</keyword>
<dbReference type="Pfam" id="PF00589">
    <property type="entry name" value="Phage_integrase"/>
    <property type="match status" value="1"/>
</dbReference>
<evidence type="ECO:0000259" key="6">
    <source>
        <dbReference type="PROSITE" id="PS51898"/>
    </source>
</evidence>
<dbReference type="InterPro" id="IPR050090">
    <property type="entry name" value="Tyrosine_recombinase_XerCD"/>
</dbReference>
<dbReference type="Gene3D" id="1.10.443.10">
    <property type="entry name" value="Intergrase catalytic core"/>
    <property type="match status" value="1"/>
</dbReference>
<dbReference type="PROSITE" id="PS51898">
    <property type="entry name" value="TYR_RECOMBINASE"/>
    <property type="match status" value="1"/>
</dbReference>
<dbReference type="RefSeq" id="WP_062612731.1">
    <property type="nucleotide sequence ID" value="NZ_FCOX02000145.1"/>
</dbReference>
<evidence type="ECO:0000256" key="4">
    <source>
        <dbReference type="ARBA" id="ARBA00023172"/>
    </source>
</evidence>
<keyword evidence="4" id="KW-0233">DNA recombination</keyword>
<reference evidence="8" key="1">
    <citation type="submission" date="2016-01" db="EMBL/GenBank/DDBJ databases">
        <authorList>
            <person name="Peeters C."/>
        </authorList>
    </citation>
    <scope>NUCLEOTIDE SEQUENCE</scope>
    <source>
        <strain evidence="8">LMG 29321</strain>
    </source>
</reference>
<keyword evidence="2" id="KW-0229">DNA integration</keyword>
<dbReference type="EMBL" id="FCOX02000145">
    <property type="protein sequence ID" value="SAL06900.1"/>
    <property type="molecule type" value="Genomic_DNA"/>
</dbReference>
<gene>
    <name evidence="8" type="ORF">AWB78_08309</name>
</gene>
<dbReference type="Pfam" id="PF02899">
    <property type="entry name" value="Phage_int_SAM_1"/>
    <property type="match status" value="1"/>
</dbReference>
<proteinExistence type="predicted"/>
<dbReference type="GO" id="GO:0006310">
    <property type="term" value="P:DNA recombination"/>
    <property type="evidence" value="ECO:0007669"/>
    <property type="project" value="UniProtKB-KW"/>
</dbReference>
<evidence type="ECO:0000259" key="7">
    <source>
        <dbReference type="PROSITE" id="PS51900"/>
    </source>
</evidence>
<dbReference type="AlphaFoldDB" id="A0A158EJJ7"/>